<dbReference type="EMBL" id="CWGJ01000005">
    <property type="protein sequence ID" value="CRX37627.1"/>
    <property type="molecule type" value="Genomic_DNA"/>
</dbReference>
<dbReference type="Proteomes" id="UP000220251">
    <property type="component" value="Unassembled WGS sequence"/>
</dbReference>
<dbReference type="Gene3D" id="3.40.930.10">
    <property type="entry name" value="Mannitol-specific EII, Chain A"/>
    <property type="match status" value="1"/>
</dbReference>
<dbReference type="InterPro" id="IPR041657">
    <property type="entry name" value="HTH_17"/>
</dbReference>
<dbReference type="GO" id="GO:0030295">
    <property type="term" value="F:protein kinase activator activity"/>
    <property type="evidence" value="ECO:0007669"/>
    <property type="project" value="TreeGrafter"/>
</dbReference>
<dbReference type="OrthoDB" id="95460at2"/>
<organism evidence="3 4">
    <name type="scientific">Estrella lausannensis</name>
    <dbReference type="NCBI Taxonomy" id="483423"/>
    <lineage>
        <taxon>Bacteria</taxon>
        <taxon>Pseudomonadati</taxon>
        <taxon>Chlamydiota</taxon>
        <taxon>Chlamydiia</taxon>
        <taxon>Parachlamydiales</taxon>
        <taxon>Candidatus Criblamydiaceae</taxon>
        <taxon>Estrella</taxon>
    </lineage>
</organism>
<dbReference type="Gene3D" id="1.10.1660.10">
    <property type="match status" value="1"/>
</dbReference>
<reference evidence="4" key="1">
    <citation type="submission" date="2015-06" db="EMBL/GenBank/DDBJ databases">
        <authorList>
            <person name="Bertelli C."/>
        </authorList>
    </citation>
    <scope>NUCLEOTIDE SEQUENCE [LARGE SCALE GENOMIC DNA]</scope>
    <source>
        <strain evidence="4">CRIB-30</strain>
    </source>
</reference>
<accession>A0A0H5DNB1</accession>
<dbReference type="InterPro" id="IPR010093">
    <property type="entry name" value="SinI_DNA-bd"/>
</dbReference>
<dbReference type="SUPFAM" id="SSF46955">
    <property type="entry name" value="Putative DNA-binding domain"/>
    <property type="match status" value="1"/>
</dbReference>
<dbReference type="InterPro" id="IPR002178">
    <property type="entry name" value="PTS_EIIA_type-2_dom"/>
</dbReference>
<dbReference type="GO" id="GO:0003677">
    <property type="term" value="F:DNA binding"/>
    <property type="evidence" value="ECO:0007669"/>
    <property type="project" value="InterPro"/>
</dbReference>
<name>A0A0H5DNB1_9BACT</name>
<dbReference type="PANTHER" id="PTHR47738">
    <property type="entry name" value="PTS SYSTEM FRUCTOSE-LIKE EIIA COMPONENT-RELATED"/>
    <property type="match status" value="1"/>
</dbReference>
<dbReference type="InterPro" id="IPR016152">
    <property type="entry name" value="PTrfase/Anion_transptr"/>
</dbReference>
<feature type="domain" description="PTS EIIA type-2" evidence="2">
    <location>
        <begin position="74"/>
        <end position="218"/>
    </location>
</feature>
<dbReference type="PANTHER" id="PTHR47738:SF1">
    <property type="entry name" value="NITROGEN REGULATORY PROTEIN"/>
    <property type="match status" value="1"/>
</dbReference>
<dbReference type="PROSITE" id="PS51094">
    <property type="entry name" value="PTS_EIIA_TYPE_2"/>
    <property type="match status" value="1"/>
</dbReference>
<evidence type="ECO:0000313" key="4">
    <source>
        <dbReference type="Proteomes" id="UP000220251"/>
    </source>
</evidence>
<comment type="similarity">
    <text evidence="1">Belongs to the EUO family.</text>
</comment>
<dbReference type="CDD" id="cd00211">
    <property type="entry name" value="PTS_IIA_fru"/>
    <property type="match status" value="1"/>
</dbReference>
<proteinExistence type="inferred from homology"/>
<dbReference type="InterPro" id="IPR051541">
    <property type="entry name" value="PTS_SugarTrans_NitroReg"/>
</dbReference>
<evidence type="ECO:0000259" key="2">
    <source>
        <dbReference type="PROSITE" id="PS51094"/>
    </source>
</evidence>
<dbReference type="NCBIfam" id="TIGR01764">
    <property type="entry name" value="excise"/>
    <property type="match status" value="1"/>
</dbReference>
<protein>
    <recommendedName>
        <fullName evidence="2">PTS EIIA type-2 domain-containing protein</fullName>
    </recommendedName>
</protein>
<dbReference type="InterPro" id="IPR009061">
    <property type="entry name" value="DNA-bd_dom_put_sf"/>
</dbReference>
<dbReference type="AlphaFoldDB" id="A0A0H5DNB1"/>
<dbReference type="Pfam" id="PF12728">
    <property type="entry name" value="HTH_17"/>
    <property type="match status" value="1"/>
</dbReference>
<evidence type="ECO:0000313" key="3">
    <source>
        <dbReference type="EMBL" id="CRX37627.1"/>
    </source>
</evidence>
<keyword evidence="4" id="KW-1185">Reference proteome</keyword>
<dbReference type="SUPFAM" id="SSF55804">
    <property type="entry name" value="Phoshotransferase/anion transport protein"/>
    <property type="match status" value="1"/>
</dbReference>
<sequence>MDLKVKEVADLLNVSSTVVEEWVLEGRIPCYRIGGEYRFSRIEIEDWVLNKNNQSIREEELKPGKGNRQFSLYRAIHKGGVLHSIPGKNKEEIIRFAMEIIANDLKLDKDVLTEMILDREELQPTAVGNGIGVPHTRESFIQSHQDAVYVVYPEKPITDYGALDGIAVDTLFFIFAHDDKSHLHLLAKVAHFASQEKSRTLLKQMPNRLALLEEIKNWESGLNH</sequence>
<gene>
    <name evidence="3" type="ORF">ELAC_0266</name>
</gene>
<dbReference type="RefSeq" id="WP_098037490.1">
    <property type="nucleotide sequence ID" value="NZ_CWGJ01000005.1"/>
</dbReference>
<dbReference type="Pfam" id="PF00359">
    <property type="entry name" value="PTS_EIIA_2"/>
    <property type="match status" value="1"/>
</dbReference>
<evidence type="ECO:0000256" key="1">
    <source>
        <dbReference type="ARBA" id="ARBA00007034"/>
    </source>
</evidence>